<keyword evidence="2" id="KW-0802">TPR repeat</keyword>
<name>A0ABD2PAM6_9CUCU</name>
<dbReference type="Gene3D" id="1.25.40.10">
    <property type="entry name" value="Tetratricopeptide repeat domain"/>
    <property type="match status" value="1"/>
</dbReference>
<dbReference type="PANTHER" id="PTHR15704">
    <property type="entry name" value="SUPERKILLER 3 PROTEIN-RELATED"/>
    <property type="match status" value="1"/>
</dbReference>
<comment type="caution">
    <text evidence="3">The sequence shown here is derived from an EMBL/GenBank/DDBJ whole genome shotgun (WGS) entry which is preliminary data.</text>
</comment>
<dbReference type="SUPFAM" id="SSF48452">
    <property type="entry name" value="TPR-like"/>
    <property type="match status" value="1"/>
</dbReference>
<dbReference type="PANTHER" id="PTHR15704:SF7">
    <property type="entry name" value="SUPERKILLER COMPLEX PROTEIN 3"/>
    <property type="match status" value="1"/>
</dbReference>
<evidence type="ECO:0000313" key="3">
    <source>
        <dbReference type="EMBL" id="KAL3287816.1"/>
    </source>
</evidence>
<keyword evidence="4" id="KW-1185">Reference proteome</keyword>
<dbReference type="AlphaFoldDB" id="A0ABD2PAM6"/>
<reference evidence="3 4" key="1">
    <citation type="journal article" date="2021" name="BMC Biol.">
        <title>Horizontally acquired antibacterial genes associated with adaptive radiation of ladybird beetles.</title>
        <authorList>
            <person name="Li H.S."/>
            <person name="Tang X.F."/>
            <person name="Huang Y.H."/>
            <person name="Xu Z.Y."/>
            <person name="Chen M.L."/>
            <person name="Du X.Y."/>
            <person name="Qiu B.Y."/>
            <person name="Chen P.T."/>
            <person name="Zhang W."/>
            <person name="Slipinski A."/>
            <person name="Escalona H.E."/>
            <person name="Waterhouse R.M."/>
            <person name="Zwick A."/>
            <person name="Pang H."/>
        </authorList>
    </citation>
    <scope>NUCLEOTIDE SEQUENCE [LARGE SCALE GENOMIC DNA]</scope>
    <source>
        <strain evidence="3">SYSU2018</strain>
    </source>
</reference>
<keyword evidence="1" id="KW-0677">Repeat</keyword>
<dbReference type="InterPro" id="IPR011990">
    <property type="entry name" value="TPR-like_helical_dom_sf"/>
</dbReference>
<sequence>MLGILKERMGIIPGAAECFKKALNLSTARYSDLARINCGRVLTKLGLYKVAIKICSDVQESSFHSGIWYALALYKDGQFQESSSIYLAIAQRLAKDKCSIGDVIACMAIITYVGGEPELAKTIIIESFNERLPTARVIYALIALGVLEKDTQMVALALKQIDIVDDVPKSIEDFITLLSYVHIYQGNHIKAIRKASELVHLLPDKSGLWLTFALTLLRSLKYSKSSAFSASAVNKAAKVALELRDDKATHRDISKIHCTISSSSSLIQDHRSALISAQKAVHCTPDAKECWLVLNESLEFYSDKYVAAKVAAQVLSSPYEEYQHIRFNSIF</sequence>
<organism evidence="3 4">
    <name type="scientific">Cryptolaemus montrouzieri</name>
    <dbReference type="NCBI Taxonomy" id="559131"/>
    <lineage>
        <taxon>Eukaryota</taxon>
        <taxon>Metazoa</taxon>
        <taxon>Ecdysozoa</taxon>
        <taxon>Arthropoda</taxon>
        <taxon>Hexapoda</taxon>
        <taxon>Insecta</taxon>
        <taxon>Pterygota</taxon>
        <taxon>Neoptera</taxon>
        <taxon>Endopterygota</taxon>
        <taxon>Coleoptera</taxon>
        <taxon>Polyphaga</taxon>
        <taxon>Cucujiformia</taxon>
        <taxon>Coccinelloidea</taxon>
        <taxon>Coccinellidae</taxon>
        <taxon>Scymninae</taxon>
        <taxon>Scymnini</taxon>
        <taxon>Cryptolaemus</taxon>
    </lineage>
</organism>
<gene>
    <name evidence="3" type="ORF">HHI36_002275</name>
</gene>
<evidence type="ECO:0000256" key="2">
    <source>
        <dbReference type="ARBA" id="ARBA00022803"/>
    </source>
</evidence>
<proteinExistence type="predicted"/>
<evidence type="ECO:0000256" key="1">
    <source>
        <dbReference type="ARBA" id="ARBA00022737"/>
    </source>
</evidence>
<evidence type="ECO:0000313" key="4">
    <source>
        <dbReference type="Proteomes" id="UP001516400"/>
    </source>
</evidence>
<protein>
    <submittedName>
        <fullName evidence="3">Uncharacterized protein</fullName>
    </submittedName>
</protein>
<dbReference type="Proteomes" id="UP001516400">
    <property type="component" value="Unassembled WGS sequence"/>
</dbReference>
<accession>A0ABD2PAM6</accession>
<dbReference type="InterPro" id="IPR039226">
    <property type="entry name" value="Ski3/TTC37"/>
</dbReference>
<dbReference type="EMBL" id="JABFTP020000185">
    <property type="protein sequence ID" value="KAL3287816.1"/>
    <property type="molecule type" value="Genomic_DNA"/>
</dbReference>